<dbReference type="Pfam" id="PF06881">
    <property type="entry name" value="Elongin_A"/>
    <property type="match status" value="1"/>
</dbReference>
<accession>A0A498IS61</accession>
<dbReference type="EMBL" id="RDQH01000337">
    <property type="protein sequence ID" value="RXH84917.1"/>
    <property type="molecule type" value="Genomic_DNA"/>
</dbReference>
<dbReference type="PANTHER" id="PTHR47543:SF2">
    <property type="entry name" value="RNA POLYMERASE II TRANSCRIPTION FACTOR SIII SUBUNIT A"/>
    <property type="match status" value="1"/>
</dbReference>
<evidence type="ECO:0000256" key="1">
    <source>
        <dbReference type="SAM" id="Coils"/>
    </source>
</evidence>
<gene>
    <name evidence="2" type="ORF">DVH24_041685</name>
</gene>
<keyword evidence="1" id="KW-0175">Coiled coil</keyword>
<dbReference type="InterPro" id="IPR010684">
    <property type="entry name" value="RNA_pol_II_trans_fac_SIII_A"/>
</dbReference>
<proteinExistence type="predicted"/>
<organism evidence="2 3">
    <name type="scientific">Malus domestica</name>
    <name type="common">Apple</name>
    <name type="synonym">Pyrus malus</name>
    <dbReference type="NCBI Taxonomy" id="3750"/>
    <lineage>
        <taxon>Eukaryota</taxon>
        <taxon>Viridiplantae</taxon>
        <taxon>Streptophyta</taxon>
        <taxon>Embryophyta</taxon>
        <taxon>Tracheophyta</taxon>
        <taxon>Spermatophyta</taxon>
        <taxon>Magnoliopsida</taxon>
        <taxon>eudicotyledons</taxon>
        <taxon>Gunneridae</taxon>
        <taxon>Pentapetalae</taxon>
        <taxon>rosids</taxon>
        <taxon>fabids</taxon>
        <taxon>Rosales</taxon>
        <taxon>Rosaceae</taxon>
        <taxon>Amygdaloideae</taxon>
        <taxon>Maleae</taxon>
        <taxon>Malus</taxon>
    </lineage>
</organism>
<reference evidence="2 3" key="1">
    <citation type="submission" date="2018-10" db="EMBL/GenBank/DDBJ databases">
        <title>A high-quality apple genome assembly.</title>
        <authorList>
            <person name="Hu J."/>
        </authorList>
    </citation>
    <scope>NUCLEOTIDE SEQUENCE [LARGE SCALE GENOMIC DNA]</scope>
    <source>
        <strain evidence="3">cv. HFTH1</strain>
        <tissue evidence="2">Young leaf</tissue>
    </source>
</reference>
<sequence>MSPVTNKLWQKFYMEEFGASRADQAVENTKNANAAFRWKELLEAEVEEVKKKENKAAEKLKSRYQMEADRKQSRCCCLHRGRAMFLNCLDHDSLQKTYSSKKDSTIQAKRHRF</sequence>
<dbReference type="PANTHER" id="PTHR47543">
    <property type="entry name" value="OS08G0169600 PROTEIN"/>
    <property type="match status" value="1"/>
</dbReference>
<evidence type="ECO:0000313" key="3">
    <source>
        <dbReference type="Proteomes" id="UP000290289"/>
    </source>
</evidence>
<dbReference type="Proteomes" id="UP000290289">
    <property type="component" value="Chromosome 11"/>
</dbReference>
<protein>
    <submittedName>
        <fullName evidence="2">Uncharacterized protein</fullName>
    </submittedName>
</protein>
<dbReference type="Gene3D" id="6.10.250.3180">
    <property type="match status" value="1"/>
</dbReference>
<evidence type="ECO:0000313" key="2">
    <source>
        <dbReference type="EMBL" id="RXH84917.1"/>
    </source>
</evidence>
<comment type="caution">
    <text evidence="2">The sequence shown here is derived from an EMBL/GenBank/DDBJ whole genome shotgun (WGS) entry which is preliminary data.</text>
</comment>
<dbReference type="AlphaFoldDB" id="A0A498IS61"/>
<feature type="coiled-coil region" evidence="1">
    <location>
        <begin position="39"/>
        <end position="74"/>
    </location>
</feature>
<dbReference type="GO" id="GO:0070449">
    <property type="term" value="C:elongin complex"/>
    <property type="evidence" value="ECO:0007669"/>
    <property type="project" value="InterPro"/>
</dbReference>
<keyword evidence="3" id="KW-1185">Reference proteome</keyword>
<name>A0A498IS61_MALDO</name>
<dbReference type="GO" id="GO:0006368">
    <property type="term" value="P:transcription elongation by RNA polymerase II"/>
    <property type="evidence" value="ECO:0007669"/>
    <property type="project" value="InterPro"/>
</dbReference>